<feature type="domain" description="HTH lysR-type" evidence="5">
    <location>
        <begin position="10"/>
        <end position="67"/>
    </location>
</feature>
<dbReference type="InterPro" id="IPR036388">
    <property type="entry name" value="WH-like_DNA-bd_sf"/>
</dbReference>
<evidence type="ECO:0000256" key="2">
    <source>
        <dbReference type="ARBA" id="ARBA00023015"/>
    </source>
</evidence>
<keyword evidence="2" id="KW-0805">Transcription regulation</keyword>
<reference evidence="6 7" key="1">
    <citation type="submission" date="2018-08" db="EMBL/GenBank/DDBJ databases">
        <title>Paraburkholderia sp. DHOM06 isolated from forest soil.</title>
        <authorList>
            <person name="Gao Z.-H."/>
            <person name="Qiu L.-H."/>
        </authorList>
    </citation>
    <scope>NUCLEOTIDE SEQUENCE [LARGE SCALE GENOMIC DNA]</scope>
    <source>
        <strain evidence="6 7">DHOM06</strain>
    </source>
</reference>
<evidence type="ECO:0000259" key="5">
    <source>
        <dbReference type="PROSITE" id="PS50931"/>
    </source>
</evidence>
<dbReference type="RefSeq" id="WP_115531914.1">
    <property type="nucleotide sequence ID" value="NZ_QRGA01000001.1"/>
</dbReference>
<dbReference type="Proteomes" id="UP000256838">
    <property type="component" value="Unassembled WGS sequence"/>
</dbReference>
<evidence type="ECO:0000313" key="6">
    <source>
        <dbReference type="EMBL" id="RDV00644.1"/>
    </source>
</evidence>
<keyword evidence="3" id="KW-0238">DNA-binding</keyword>
<dbReference type="Gene3D" id="3.40.190.290">
    <property type="match status" value="1"/>
</dbReference>
<dbReference type="SUPFAM" id="SSF46785">
    <property type="entry name" value="Winged helix' DNA-binding domain"/>
    <property type="match status" value="1"/>
</dbReference>
<evidence type="ECO:0000256" key="4">
    <source>
        <dbReference type="ARBA" id="ARBA00023163"/>
    </source>
</evidence>
<gene>
    <name evidence="6" type="ORF">DWV00_02450</name>
</gene>
<accession>A0A3D8K5C9</accession>
<dbReference type="EMBL" id="QRGA01000001">
    <property type="protein sequence ID" value="RDV00644.1"/>
    <property type="molecule type" value="Genomic_DNA"/>
</dbReference>
<dbReference type="OrthoDB" id="9785974at2"/>
<comment type="caution">
    <text evidence="6">The sequence shown here is derived from an EMBL/GenBank/DDBJ whole genome shotgun (WGS) entry which is preliminary data.</text>
</comment>
<dbReference type="InterPro" id="IPR000847">
    <property type="entry name" value="LysR_HTH_N"/>
</dbReference>
<dbReference type="Pfam" id="PF03466">
    <property type="entry name" value="LysR_substrate"/>
    <property type="match status" value="1"/>
</dbReference>
<sequence>MQIRNLIKCLDLTTLQLLLSIHQEGTLSGGARREAIAVSAASKRLQELERAIGVQLFVRENKGMKLTHAGETVRRHAQQMLCNAQSIGLELRGESMRVRVAANPSAIAQFLPEDFQGFLHAHSSIGIDLLELSSSDVLLSVQGGTADLGICAPMSEKMGELLVDTRPYWRDRIVLVTRADHPLAQHGRRTSLADTLDADYVDLQGGDWISVQAQRVAAEYGKTLKVRAHVRGFDALCRTVLARVGVGLLPHGAFRAIGEPLGLVAIELDDAWTDRQLQIVVSAERPQSRAVSALFDYLSQVARNACAASSAADYDSRFPLAAVAEQRIAFEGAWA</sequence>
<dbReference type="InterPro" id="IPR036390">
    <property type="entry name" value="WH_DNA-bd_sf"/>
</dbReference>
<dbReference type="PANTHER" id="PTHR30419:SF2">
    <property type="entry name" value="LYSR FAMILY TRANSCRIPTIONAL REGULATOR"/>
    <property type="match status" value="1"/>
</dbReference>
<organism evidence="6 7">
    <name type="scientific">Trinickia dinghuensis</name>
    <dbReference type="NCBI Taxonomy" id="2291023"/>
    <lineage>
        <taxon>Bacteria</taxon>
        <taxon>Pseudomonadati</taxon>
        <taxon>Pseudomonadota</taxon>
        <taxon>Betaproteobacteria</taxon>
        <taxon>Burkholderiales</taxon>
        <taxon>Burkholderiaceae</taxon>
        <taxon>Trinickia</taxon>
    </lineage>
</organism>
<evidence type="ECO:0000256" key="1">
    <source>
        <dbReference type="ARBA" id="ARBA00009437"/>
    </source>
</evidence>
<keyword evidence="4" id="KW-0804">Transcription</keyword>
<dbReference type="PROSITE" id="PS50931">
    <property type="entry name" value="HTH_LYSR"/>
    <property type="match status" value="1"/>
</dbReference>
<dbReference type="GO" id="GO:0005829">
    <property type="term" value="C:cytosol"/>
    <property type="evidence" value="ECO:0007669"/>
    <property type="project" value="TreeGrafter"/>
</dbReference>
<dbReference type="InterPro" id="IPR005119">
    <property type="entry name" value="LysR_subst-bd"/>
</dbReference>
<evidence type="ECO:0000256" key="3">
    <source>
        <dbReference type="ARBA" id="ARBA00023125"/>
    </source>
</evidence>
<dbReference type="SUPFAM" id="SSF53850">
    <property type="entry name" value="Periplasmic binding protein-like II"/>
    <property type="match status" value="1"/>
</dbReference>
<keyword evidence="7" id="KW-1185">Reference proteome</keyword>
<dbReference type="Gene3D" id="1.10.10.10">
    <property type="entry name" value="Winged helix-like DNA-binding domain superfamily/Winged helix DNA-binding domain"/>
    <property type="match status" value="1"/>
</dbReference>
<protein>
    <submittedName>
        <fullName evidence="6">LysR family transcriptional regulator</fullName>
    </submittedName>
</protein>
<dbReference type="GO" id="GO:0003677">
    <property type="term" value="F:DNA binding"/>
    <property type="evidence" value="ECO:0007669"/>
    <property type="project" value="UniProtKB-KW"/>
</dbReference>
<proteinExistence type="inferred from homology"/>
<dbReference type="PANTHER" id="PTHR30419">
    <property type="entry name" value="HTH-TYPE TRANSCRIPTIONAL REGULATOR YBHD"/>
    <property type="match status" value="1"/>
</dbReference>
<dbReference type="GO" id="GO:0003700">
    <property type="term" value="F:DNA-binding transcription factor activity"/>
    <property type="evidence" value="ECO:0007669"/>
    <property type="project" value="InterPro"/>
</dbReference>
<dbReference type="Pfam" id="PF00126">
    <property type="entry name" value="HTH_1"/>
    <property type="match status" value="1"/>
</dbReference>
<comment type="similarity">
    <text evidence="1">Belongs to the LysR transcriptional regulatory family.</text>
</comment>
<evidence type="ECO:0000313" key="7">
    <source>
        <dbReference type="Proteomes" id="UP000256838"/>
    </source>
</evidence>
<dbReference type="AlphaFoldDB" id="A0A3D8K5C9"/>
<dbReference type="InterPro" id="IPR050950">
    <property type="entry name" value="HTH-type_LysR_regulators"/>
</dbReference>
<name>A0A3D8K5C9_9BURK</name>